<dbReference type="PANTHER" id="PTHR36694">
    <property type="entry name" value="PASIFLORA 1, ISOFORM A-RELATED"/>
    <property type="match status" value="1"/>
</dbReference>
<proteinExistence type="predicted"/>
<dbReference type="PANTHER" id="PTHR36694:SF11">
    <property type="entry name" value="LP21121P-RELATED"/>
    <property type="match status" value="1"/>
</dbReference>
<organism evidence="2 3">
    <name type="scientific">Stomoxys calcitrans</name>
    <name type="common">Stable fly</name>
    <name type="synonym">Conops calcitrans</name>
    <dbReference type="NCBI Taxonomy" id="35570"/>
    <lineage>
        <taxon>Eukaryota</taxon>
        <taxon>Metazoa</taxon>
        <taxon>Ecdysozoa</taxon>
        <taxon>Arthropoda</taxon>
        <taxon>Hexapoda</taxon>
        <taxon>Insecta</taxon>
        <taxon>Pterygota</taxon>
        <taxon>Neoptera</taxon>
        <taxon>Endopterygota</taxon>
        <taxon>Diptera</taxon>
        <taxon>Brachycera</taxon>
        <taxon>Muscomorpha</taxon>
        <taxon>Muscoidea</taxon>
        <taxon>Muscidae</taxon>
        <taxon>Stomoxys</taxon>
    </lineage>
</organism>
<gene>
    <name evidence="2" type="primary">106084796</name>
</gene>
<keyword evidence="1" id="KW-0812">Transmembrane</keyword>
<dbReference type="Proteomes" id="UP000095300">
    <property type="component" value="Unassembled WGS sequence"/>
</dbReference>
<feature type="transmembrane region" description="Helical" evidence="1">
    <location>
        <begin position="130"/>
        <end position="150"/>
    </location>
</feature>
<dbReference type="InterPro" id="IPR031720">
    <property type="entry name" value="DUF4728"/>
</dbReference>
<dbReference type="EnsemblMetazoa" id="SCAU011547-RB">
    <property type="protein sequence ID" value="SCAU011547-PB"/>
    <property type="gene ID" value="SCAU011547"/>
</dbReference>
<dbReference type="GO" id="GO:0060857">
    <property type="term" value="P:establishment of glial blood-brain barrier"/>
    <property type="evidence" value="ECO:0007669"/>
    <property type="project" value="TreeGrafter"/>
</dbReference>
<feature type="transmembrane region" description="Helical" evidence="1">
    <location>
        <begin position="63"/>
        <end position="86"/>
    </location>
</feature>
<dbReference type="GO" id="GO:0019991">
    <property type="term" value="P:septate junction assembly"/>
    <property type="evidence" value="ECO:0007669"/>
    <property type="project" value="TreeGrafter"/>
</dbReference>
<keyword evidence="1" id="KW-0472">Membrane</keyword>
<dbReference type="Pfam" id="PF15860">
    <property type="entry name" value="DUF4728"/>
    <property type="match status" value="1"/>
</dbReference>
<dbReference type="OrthoDB" id="6572371at2759"/>
<sequence length="169" mass="19371">MVVLSSCWSPIIWSNDVKTGSYAVAVYTAALSVVFITLISYMLSGGDSAQLYSPLFETDIRSSMPIVGGFFIFYFILLIIASYLVYYGIKISTRGWLLPWLILTGLGILFQLIFGLWLIGGYYIYLEQTFSALMLFLWMAYNLYCWLCVFSQYQIFLEIQNPNIELLMP</sequence>
<dbReference type="AlphaFoldDB" id="A0A1I8PVM1"/>
<protein>
    <recommendedName>
        <fullName evidence="4">MARVEL domain-containing protein</fullName>
    </recommendedName>
</protein>
<evidence type="ECO:0000313" key="2">
    <source>
        <dbReference type="EnsemblMetazoa" id="SCAU011547-PB"/>
    </source>
</evidence>
<evidence type="ECO:0008006" key="4">
    <source>
        <dbReference type="Google" id="ProtNLM"/>
    </source>
</evidence>
<dbReference type="GO" id="GO:0035159">
    <property type="term" value="P:regulation of tube length, open tracheal system"/>
    <property type="evidence" value="ECO:0007669"/>
    <property type="project" value="TreeGrafter"/>
</dbReference>
<keyword evidence="3" id="KW-1185">Reference proteome</keyword>
<keyword evidence="1" id="KW-1133">Transmembrane helix</keyword>
<reference evidence="2" key="2">
    <citation type="submission" date="2020-05" db="UniProtKB">
        <authorList>
            <consortium name="EnsemblMetazoa"/>
        </authorList>
    </citation>
    <scope>IDENTIFICATION</scope>
    <source>
        <strain evidence="2">USDA</strain>
    </source>
</reference>
<dbReference type="KEGG" id="scac:106084796"/>
<dbReference type="STRING" id="35570.A0A1I8PVM1"/>
<dbReference type="VEuPathDB" id="VectorBase:SCAU011547"/>
<feature type="transmembrane region" description="Helical" evidence="1">
    <location>
        <begin position="21"/>
        <end position="43"/>
    </location>
</feature>
<feature type="transmembrane region" description="Helical" evidence="1">
    <location>
        <begin position="98"/>
        <end position="124"/>
    </location>
</feature>
<accession>A0A1I8PVM1</accession>
<dbReference type="EnsemblMetazoa" id="SCAU011547-RA">
    <property type="protein sequence ID" value="SCAU011547-PA"/>
    <property type="gene ID" value="SCAU011547"/>
</dbReference>
<evidence type="ECO:0000313" key="3">
    <source>
        <dbReference type="Proteomes" id="UP000095300"/>
    </source>
</evidence>
<name>A0A1I8PVM1_STOCA</name>
<dbReference type="GO" id="GO:0005886">
    <property type="term" value="C:plasma membrane"/>
    <property type="evidence" value="ECO:0007669"/>
    <property type="project" value="TreeGrafter"/>
</dbReference>
<reference evidence="3" key="1">
    <citation type="submission" date="2015-05" db="EMBL/GenBank/DDBJ databases">
        <authorList>
            <person name="Wilson R.K."/>
            <person name="Warren W.C."/>
            <person name="Olafson P."/>
        </authorList>
    </citation>
    <scope>NUCLEOTIDE SEQUENCE [LARGE SCALE GENOMIC DNA]</scope>
    <source>
        <strain evidence="3">USDA</strain>
    </source>
</reference>
<evidence type="ECO:0000256" key="1">
    <source>
        <dbReference type="SAM" id="Phobius"/>
    </source>
</evidence>